<reference evidence="1 2" key="1">
    <citation type="submission" date="2018-03" db="EMBL/GenBank/DDBJ databases">
        <title>Finding Nemo's genes: A chromosome-scale reference assembly of the genome of the orange clownfish Amphiprion percula.</title>
        <authorList>
            <person name="Lehmann R."/>
        </authorList>
    </citation>
    <scope>NUCLEOTIDE SEQUENCE</scope>
</reference>
<accession>A0A3P8TC11</accession>
<dbReference type="Ensembl" id="ENSAPET00000021590.1">
    <property type="protein sequence ID" value="ENSAPEP00000021032.1"/>
    <property type="gene ID" value="ENSAPEG00000015025.1"/>
</dbReference>
<name>A0A3P8TC11_AMPPE</name>
<evidence type="ECO:0000313" key="1">
    <source>
        <dbReference type="Ensembl" id="ENSAPEP00000021032.1"/>
    </source>
</evidence>
<dbReference type="AlphaFoldDB" id="A0A3P8TC11"/>
<proteinExistence type="predicted"/>
<organism evidence="1 2">
    <name type="scientific">Amphiprion percula</name>
    <name type="common">Orange clownfish</name>
    <name type="synonym">Lutjanus percula</name>
    <dbReference type="NCBI Taxonomy" id="161767"/>
    <lineage>
        <taxon>Eukaryota</taxon>
        <taxon>Metazoa</taxon>
        <taxon>Chordata</taxon>
        <taxon>Craniata</taxon>
        <taxon>Vertebrata</taxon>
        <taxon>Euteleostomi</taxon>
        <taxon>Actinopterygii</taxon>
        <taxon>Neopterygii</taxon>
        <taxon>Teleostei</taxon>
        <taxon>Neoteleostei</taxon>
        <taxon>Acanthomorphata</taxon>
        <taxon>Ovalentaria</taxon>
        <taxon>Pomacentridae</taxon>
        <taxon>Amphiprion</taxon>
    </lineage>
</organism>
<sequence length="88" mass="9849">MEYLHRSTEEHFQQPSLLICPRPRSAATAGKKKKKIPDRVTLKKEIGLLSACTIIIGEAGKQESCHWGSRSTPPRLLSCSTISDRLNF</sequence>
<dbReference type="STRING" id="161767.ENSAPEP00000021032"/>
<dbReference type="Proteomes" id="UP000265080">
    <property type="component" value="Chromosome 4"/>
</dbReference>
<protein>
    <submittedName>
        <fullName evidence="1">Uncharacterized protein</fullName>
    </submittedName>
</protein>
<dbReference type="OMA" id="ESCHWGS"/>
<evidence type="ECO:0000313" key="2">
    <source>
        <dbReference type="Proteomes" id="UP000265080"/>
    </source>
</evidence>
<keyword evidence="2" id="KW-1185">Reference proteome</keyword>
<reference evidence="1" key="3">
    <citation type="submission" date="2025-09" db="UniProtKB">
        <authorList>
            <consortium name="Ensembl"/>
        </authorList>
    </citation>
    <scope>IDENTIFICATION</scope>
</reference>
<reference evidence="1" key="2">
    <citation type="submission" date="2025-08" db="UniProtKB">
        <authorList>
            <consortium name="Ensembl"/>
        </authorList>
    </citation>
    <scope>IDENTIFICATION</scope>
</reference>